<keyword evidence="1" id="KW-1185">Reference proteome</keyword>
<name>A0A915I4U1_ROMCU</name>
<sequence>MTIPNPVISTVTDLTALPAETIADCQPTNPMVYDVMPIKPNTYETYPHYEYTAPWEQHIQT</sequence>
<organism evidence="1 2">
    <name type="scientific">Romanomermis culicivorax</name>
    <name type="common">Nematode worm</name>
    <dbReference type="NCBI Taxonomy" id="13658"/>
    <lineage>
        <taxon>Eukaryota</taxon>
        <taxon>Metazoa</taxon>
        <taxon>Ecdysozoa</taxon>
        <taxon>Nematoda</taxon>
        <taxon>Enoplea</taxon>
        <taxon>Dorylaimia</taxon>
        <taxon>Mermithida</taxon>
        <taxon>Mermithoidea</taxon>
        <taxon>Mermithidae</taxon>
        <taxon>Romanomermis</taxon>
    </lineage>
</organism>
<dbReference type="Proteomes" id="UP000887565">
    <property type="component" value="Unplaced"/>
</dbReference>
<dbReference type="WBParaSite" id="nRc.2.0.1.t09153-RA">
    <property type="protein sequence ID" value="nRc.2.0.1.t09153-RA"/>
    <property type="gene ID" value="nRc.2.0.1.g09153"/>
</dbReference>
<evidence type="ECO:0000313" key="2">
    <source>
        <dbReference type="WBParaSite" id="nRc.2.0.1.t09153-RA"/>
    </source>
</evidence>
<accession>A0A915I4U1</accession>
<dbReference type="AlphaFoldDB" id="A0A915I4U1"/>
<reference evidence="2" key="1">
    <citation type="submission" date="2022-11" db="UniProtKB">
        <authorList>
            <consortium name="WormBaseParasite"/>
        </authorList>
    </citation>
    <scope>IDENTIFICATION</scope>
</reference>
<protein>
    <submittedName>
        <fullName evidence="2">Uncharacterized protein</fullName>
    </submittedName>
</protein>
<evidence type="ECO:0000313" key="1">
    <source>
        <dbReference type="Proteomes" id="UP000887565"/>
    </source>
</evidence>
<proteinExistence type="predicted"/>